<dbReference type="SMART" id="SM00386">
    <property type="entry name" value="HAT"/>
    <property type="match status" value="3"/>
</dbReference>
<dbReference type="EMBL" id="JANAVB010032618">
    <property type="protein sequence ID" value="KAJ6810091.1"/>
    <property type="molecule type" value="Genomic_DNA"/>
</dbReference>
<organism evidence="1 2">
    <name type="scientific">Iris pallida</name>
    <name type="common">Sweet iris</name>
    <dbReference type="NCBI Taxonomy" id="29817"/>
    <lineage>
        <taxon>Eukaryota</taxon>
        <taxon>Viridiplantae</taxon>
        <taxon>Streptophyta</taxon>
        <taxon>Embryophyta</taxon>
        <taxon>Tracheophyta</taxon>
        <taxon>Spermatophyta</taxon>
        <taxon>Magnoliopsida</taxon>
        <taxon>Liliopsida</taxon>
        <taxon>Asparagales</taxon>
        <taxon>Iridaceae</taxon>
        <taxon>Iridoideae</taxon>
        <taxon>Irideae</taxon>
        <taxon>Iris</taxon>
    </lineage>
</organism>
<sequence length="252" mass="27007">MSETNLHLFSSSDYQPPAPLKTVPSFSIFNTIYHGPEEEDEAAGQFEEDRFDELGPAGVGRGTGVGFGFACGDQNASLVENSAGGSGGGGPLFLARGLGIDRIGSGLLNAGGEGGGGGGGGERSDVENYYRRMVEEDPGNALFLRNYAQFLYQSKGDSQRAEEYYSRAILAEPGDGEILSQYAKLVWELRKDKERASSYFEQAVRATPTNSHVHAAFASFLWETEDEDDVIGDEGDYFSATVHQGILTSAST</sequence>
<dbReference type="Pfam" id="PF13181">
    <property type="entry name" value="TPR_8"/>
    <property type="match status" value="1"/>
</dbReference>
<reference evidence="1" key="2">
    <citation type="submission" date="2023-04" db="EMBL/GenBank/DDBJ databases">
        <authorList>
            <person name="Bruccoleri R.E."/>
            <person name="Oakeley E.J."/>
            <person name="Faust A.-M."/>
            <person name="Dessus-Babus S."/>
            <person name="Altorfer M."/>
            <person name="Burckhardt D."/>
            <person name="Oertli M."/>
            <person name="Naumann U."/>
            <person name="Petersen F."/>
            <person name="Wong J."/>
        </authorList>
    </citation>
    <scope>NUCLEOTIDE SEQUENCE</scope>
    <source>
        <strain evidence="1">GSM-AAB239-AS_SAM_17_03QT</strain>
        <tissue evidence="1">Leaf</tissue>
    </source>
</reference>
<proteinExistence type="predicted"/>
<accession>A0AAX6F1M9</accession>
<dbReference type="Gene3D" id="1.25.40.10">
    <property type="entry name" value="Tetratricopeptide repeat domain"/>
    <property type="match status" value="1"/>
</dbReference>
<dbReference type="AlphaFoldDB" id="A0AAX6F1M9"/>
<dbReference type="PANTHER" id="PTHR26312">
    <property type="entry name" value="TETRATRICOPEPTIDE REPEAT PROTEIN 5"/>
    <property type="match status" value="1"/>
</dbReference>
<dbReference type="Proteomes" id="UP001140949">
    <property type="component" value="Unassembled WGS sequence"/>
</dbReference>
<gene>
    <name evidence="1" type="ORF">M6B38_157720</name>
</gene>
<dbReference type="InterPro" id="IPR019734">
    <property type="entry name" value="TPR_rpt"/>
</dbReference>
<keyword evidence="2" id="KW-1185">Reference proteome</keyword>
<dbReference type="SUPFAM" id="SSF48452">
    <property type="entry name" value="TPR-like"/>
    <property type="match status" value="1"/>
</dbReference>
<dbReference type="PANTHER" id="PTHR26312:SF221">
    <property type="entry name" value="OS04G0510600 PROTEIN"/>
    <property type="match status" value="1"/>
</dbReference>
<dbReference type="GO" id="GO:0006396">
    <property type="term" value="P:RNA processing"/>
    <property type="evidence" value="ECO:0007669"/>
    <property type="project" value="InterPro"/>
</dbReference>
<comment type="caution">
    <text evidence="1">The sequence shown here is derived from an EMBL/GenBank/DDBJ whole genome shotgun (WGS) entry which is preliminary data.</text>
</comment>
<dbReference type="InterPro" id="IPR011990">
    <property type="entry name" value="TPR-like_helical_dom_sf"/>
</dbReference>
<protein>
    <submittedName>
        <fullName evidence="1">Uncharacterized protein</fullName>
    </submittedName>
</protein>
<dbReference type="InterPro" id="IPR003107">
    <property type="entry name" value="HAT"/>
</dbReference>
<evidence type="ECO:0000313" key="1">
    <source>
        <dbReference type="EMBL" id="KAJ6810091.1"/>
    </source>
</evidence>
<evidence type="ECO:0000313" key="2">
    <source>
        <dbReference type="Proteomes" id="UP001140949"/>
    </source>
</evidence>
<reference evidence="1" key="1">
    <citation type="journal article" date="2023" name="GigaByte">
        <title>Genome assembly of the bearded iris, Iris pallida Lam.</title>
        <authorList>
            <person name="Bruccoleri R.E."/>
            <person name="Oakeley E.J."/>
            <person name="Faust A.M.E."/>
            <person name="Altorfer M."/>
            <person name="Dessus-Babus S."/>
            <person name="Burckhardt D."/>
            <person name="Oertli M."/>
            <person name="Naumann U."/>
            <person name="Petersen F."/>
            <person name="Wong J."/>
        </authorList>
    </citation>
    <scope>NUCLEOTIDE SEQUENCE</scope>
    <source>
        <strain evidence="1">GSM-AAB239-AS_SAM_17_03QT</strain>
    </source>
</reference>
<name>A0AAX6F1M9_IRIPA</name>